<accession>A0ABU7DFW0</accession>
<sequence length="77" mass="8379">MPLPPVLFKWPPPRCSSAPEVSPTLSSVLLSGPRGTMLLQKLCVWMLSVLCSSDLCWGFVFGRPKRSGEDGTSARTD</sequence>
<dbReference type="EMBL" id="JAHUTJ010025437">
    <property type="protein sequence ID" value="MED6274017.1"/>
    <property type="molecule type" value="Genomic_DNA"/>
</dbReference>
<evidence type="ECO:0000313" key="1">
    <source>
        <dbReference type="EMBL" id="MED6274017.1"/>
    </source>
</evidence>
<reference evidence="1 2" key="1">
    <citation type="submission" date="2021-06" db="EMBL/GenBank/DDBJ databases">
        <authorList>
            <person name="Palmer J.M."/>
        </authorList>
    </citation>
    <scope>NUCLEOTIDE SEQUENCE [LARGE SCALE GENOMIC DNA]</scope>
    <source>
        <strain evidence="1 2">CL_MEX2019</strain>
        <tissue evidence="1">Muscle</tissue>
    </source>
</reference>
<keyword evidence="2" id="KW-1185">Reference proteome</keyword>
<proteinExistence type="predicted"/>
<dbReference type="Proteomes" id="UP001352852">
    <property type="component" value="Unassembled WGS sequence"/>
</dbReference>
<organism evidence="1 2">
    <name type="scientific">Characodon lateralis</name>
    <dbReference type="NCBI Taxonomy" id="208331"/>
    <lineage>
        <taxon>Eukaryota</taxon>
        <taxon>Metazoa</taxon>
        <taxon>Chordata</taxon>
        <taxon>Craniata</taxon>
        <taxon>Vertebrata</taxon>
        <taxon>Euteleostomi</taxon>
        <taxon>Actinopterygii</taxon>
        <taxon>Neopterygii</taxon>
        <taxon>Teleostei</taxon>
        <taxon>Neoteleostei</taxon>
        <taxon>Acanthomorphata</taxon>
        <taxon>Ovalentaria</taxon>
        <taxon>Atherinomorphae</taxon>
        <taxon>Cyprinodontiformes</taxon>
        <taxon>Goodeidae</taxon>
        <taxon>Characodon</taxon>
    </lineage>
</organism>
<evidence type="ECO:0000313" key="2">
    <source>
        <dbReference type="Proteomes" id="UP001352852"/>
    </source>
</evidence>
<protein>
    <submittedName>
        <fullName evidence="1">Uncharacterized protein</fullName>
    </submittedName>
</protein>
<gene>
    <name evidence="1" type="ORF">CHARACLAT_012280</name>
</gene>
<comment type="caution">
    <text evidence="1">The sequence shown here is derived from an EMBL/GenBank/DDBJ whole genome shotgun (WGS) entry which is preliminary data.</text>
</comment>
<name>A0ABU7DFW0_9TELE</name>
<feature type="non-terminal residue" evidence="1">
    <location>
        <position position="77"/>
    </location>
</feature>